<dbReference type="PANTHER" id="PTHR24421">
    <property type="entry name" value="NITRATE/NITRITE SENSOR PROTEIN NARX-RELATED"/>
    <property type="match status" value="1"/>
</dbReference>
<dbReference type="Gene3D" id="3.30.565.10">
    <property type="entry name" value="Histidine kinase-like ATPase, C-terminal domain"/>
    <property type="match status" value="1"/>
</dbReference>
<dbReference type="Gene3D" id="1.25.40.10">
    <property type="entry name" value="Tetratricopeptide repeat domain"/>
    <property type="match status" value="1"/>
</dbReference>
<keyword evidence="4 10" id="KW-0418">Kinase</keyword>
<keyword evidence="8" id="KW-0472">Membrane</keyword>
<dbReference type="EC" id="2.7.13.3" evidence="2"/>
<comment type="catalytic activity">
    <reaction evidence="1">
        <text>ATP + protein L-histidine = ADP + protein N-phospho-L-histidine.</text>
        <dbReference type="EC" id="2.7.13.3"/>
    </reaction>
</comment>
<dbReference type="GO" id="GO:0004673">
    <property type="term" value="F:protein histidine kinase activity"/>
    <property type="evidence" value="ECO:0007669"/>
    <property type="project" value="UniProtKB-EC"/>
</dbReference>
<dbReference type="SUPFAM" id="SSF48452">
    <property type="entry name" value="TPR-like"/>
    <property type="match status" value="1"/>
</dbReference>
<feature type="signal peptide" evidence="9">
    <location>
        <begin position="1"/>
        <end position="28"/>
    </location>
</feature>
<dbReference type="PROSITE" id="PS50005">
    <property type="entry name" value="TPR"/>
    <property type="match status" value="1"/>
</dbReference>
<proteinExistence type="predicted"/>
<reference evidence="11" key="1">
    <citation type="submission" date="2019-02" db="EMBL/GenBank/DDBJ databases">
        <title>Isolation and identification of novel species under the genus Muribaculum.</title>
        <authorList>
            <person name="Miyake S."/>
            <person name="Ding Y."/>
            <person name="Low A."/>
            <person name="Soh M."/>
            <person name="Seedorf H."/>
        </authorList>
    </citation>
    <scope>NUCLEOTIDE SEQUENCE [LARGE SCALE GENOMIC DNA]</scope>
    <source>
        <strain evidence="11">H5</strain>
    </source>
</reference>
<dbReference type="RefSeq" id="WP_136413398.1">
    <property type="nucleotide sequence ID" value="NZ_CP039396.1"/>
</dbReference>
<organism evidence="10 11">
    <name type="scientific">Duncaniella dubosii</name>
    <dbReference type="NCBI Taxonomy" id="2518971"/>
    <lineage>
        <taxon>Bacteria</taxon>
        <taxon>Pseudomonadati</taxon>
        <taxon>Bacteroidota</taxon>
        <taxon>Bacteroidia</taxon>
        <taxon>Bacteroidales</taxon>
        <taxon>Muribaculaceae</taxon>
        <taxon>Duncaniella</taxon>
    </lineage>
</organism>
<keyword evidence="5" id="KW-0902">Two-component regulatory system</keyword>
<dbReference type="InterPro" id="IPR011990">
    <property type="entry name" value="TPR-like_helical_dom_sf"/>
</dbReference>
<accession>A0A4P7VZG3</accession>
<dbReference type="PANTHER" id="PTHR24421:SF10">
    <property type="entry name" value="NITRATE_NITRITE SENSOR PROTEIN NARQ"/>
    <property type="match status" value="1"/>
</dbReference>
<keyword evidence="7" id="KW-0175">Coiled coil</keyword>
<dbReference type="GO" id="GO:0000160">
    <property type="term" value="P:phosphorelay signal transduction system"/>
    <property type="evidence" value="ECO:0007669"/>
    <property type="project" value="UniProtKB-KW"/>
</dbReference>
<keyword evidence="8" id="KW-1133">Transmembrane helix</keyword>
<keyword evidence="9" id="KW-0732">Signal</keyword>
<sequence>MKIISPRLLSQVTLMLLLFMSLSTTASAQTQDIEERIEYINSYVNTNPDSALILCEKALAGKLGKYNEARTALLTISGNAYFTLGDNANAIRYFKRAVDTAIGGNDTIGCVNALSDLGVAYRVNQQPDSALICYNRALSLLANSDDPFLESNILISISILFGNQRRYGEAISFAEKGVAKAMMTDDIETQIYAVSTLGTVLFLDGQKNRGLAEQRKIIQVAERKGVPRYILKTYASIISMHHRLGNQDSVRYYIRRGEALMPKVPAASVESIGFMEQSFMLLTSMGRYKESLDIQKKILEMNDSRPFLPLNRLWQRIALNYKGLGDIENTADAYERSIAFTDSIYDTRLDEQMAEFNVKYQTAEKEIQISRLETAKARRDTILTIIAAILTIGAIAFYVWSRNRRRKIELQTVRAQLDGIEQERARLAHELHDGVCNDLLGLELMTAAKNYDHDEFTSMLKAVRKEVRSISHELLPPRFNGLSLSQLLYAYVRQSDGLMTLETSAGDTELSPLQSVNLYRIVQEWTGNLRTHNNPTSIEIKLYSDQNLTTLEITDNGTPFDPDCSQSRGLGIENIKHRIKALNGIWTVRHEGSTNVMTVKISTNQS</sequence>
<evidence type="ECO:0000256" key="3">
    <source>
        <dbReference type="ARBA" id="ARBA00022679"/>
    </source>
</evidence>
<dbReference type="Proteomes" id="UP000297149">
    <property type="component" value="Chromosome"/>
</dbReference>
<dbReference type="SUPFAM" id="SSF55874">
    <property type="entry name" value="ATPase domain of HSP90 chaperone/DNA topoisomerase II/histidine kinase"/>
    <property type="match status" value="1"/>
</dbReference>
<dbReference type="KEGG" id="ddb:E7747_00530"/>
<dbReference type="InterPro" id="IPR036890">
    <property type="entry name" value="HATPase_C_sf"/>
</dbReference>
<evidence type="ECO:0000256" key="5">
    <source>
        <dbReference type="ARBA" id="ARBA00023012"/>
    </source>
</evidence>
<keyword evidence="3" id="KW-0808">Transferase</keyword>
<evidence type="ECO:0000256" key="8">
    <source>
        <dbReference type="SAM" id="Phobius"/>
    </source>
</evidence>
<gene>
    <name evidence="10" type="ORF">E7747_00530</name>
</gene>
<evidence type="ECO:0000256" key="6">
    <source>
        <dbReference type="PROSITE-ProRule" id="PRU00339"/>
    </source>
</evidence>
<evidence type="ECO:0000313" key="10">
    <source>
        <dbReference type="EMBL" id="QCD40923.1"/>
    </source>
</evidence>
<feature type="coiled-coil region" evidence="7">
    <location>
        <begin position="403"/>
        <end position="430"/>
    </location>
</feature>
<evidence type="ECO:0000256" key="9">
    <source>
        <dbReference type="SAM" id="SignalP"/>
    </source>
</evidence>
<evidence type="ECO:0000256" key="4">
    <source>
        <dbReference type="ARBA" id="ARBA00022777"/>
    </source>
</evidence>
<dbReference type="EMBL" id="CP039396">
    <property type="protein sequence ID" value="QCD40923.1"/>
    <property type="molecule type" value="Genomic_DNA"/>
</dbReference>
<evidence type="ECO:0000256" key="7">
    <source>
        <dbReference type="SAM" id="Coils"/>
    </source>
</evidence>
<dbReference type="InterPro" id="IPR050482">
    <property type="entry name" value="Sensor_HK_TwoCompSys"/>
</dbReference>
<evidence type="ECO:0000256" key="1">
    <source>
        <dbReference type="ARBA" id="ARBA00000085"/>
    </source>
</evidence>
<evidence type="ECO:0000313" key="11">
    <source>
        <dbReference type="Proteomes" id="UP000297149"/>
    </source>
</evidence>
<feature type="repeat" description="TPR" evidence="6">
    <location>
        <begin position="111"/>
        <end position="144"/>
    </location>
</feature>
<dbReference type="SMART" id="SM00028">
    <property type="entry name" value="TPR"/>
    <property type="match status" value="3"/>
</dbReference>
<protein>
    <recommendedName>
        <fullName evidence="2">histidine kinase</fullName>
        <ecNumber evidence="2">2.7.13.3</ecNumber>
    </recommendedName>
</protein>
<keyword evidence="11" id="KW-1185">Reference proteome</keyword>
<evidence type="ECO:0000256" key="2">
    <source>
        <dbReference type="ARBA" id="ARBA00012438"/>
    </source>
</evidence>
<feature type="chain" id="PRO_5020704706" description="histidine kinase" evidence="9">
    <location>
        <begin position="29"/>
        <end position="606"/>
    </location>
</feature>
<name>A0A4P7VZG3_9BACT</name>
<dbReference type="AlphaFoldDB" id="A0A4P7VZG3"/>
<dbReference type="Pfam" id="PF13424">
    <property type="entry name" value="TPR_12"/>
    <property type="match status" value="1"/>
</dbReference>
<dbReference type="InterPro" id="IPR019734">
    <property type="entry name" value="TPR_rpt"/>
</dbReference>
<keyword evidence="6" id="KW-0802">TPR repeat</keyword>
<feature type="transmembrane region" description="Helical" evidence="8">
    <location>
        <begin position="381"/>
        <end position="400"/>
    </location>
</feature>
<keyword evidence="8" id="KW-0812">Transmembrane</keyword>